<dbReference type="Proteomes" id="UP000222564">
    <property type="component" value="Unassembled WGS sequence"/>
</dbReference>
<evidence type="ECO:0000256" key="1">
    <source>
        <dbReference type="ARBA" id="ARBA00023125"/>
    </source>
</evidence>
<proteinExistence type="predicted"/>
<dbReference type="PANTHER" id="PTHR46797">
    <property type="entry name" value="HTH-TYPE TRANSCRIPTIONAL REGULATOR"/>
    <property type="match status" value="1"/>
</dbReference>
<gene>
    <name evidence="3" type="ORF">P378_11985</name>
</gene>
<dbReference type="Gene3D" id="1.10.260.40">
    <property type="entry name" value="lambda repressor-like DNA-binding domains"/>
    <property type="match status" value="1"/>
</dbReference>
<dbReference type="OrthoDB" id="1684348at2"/>
<dbReference type="SMART" id="SM00530">
    <property type="entry name" value="HTH_XRE"/>
    <property type="match status" value="1"/>
</dbReference>
<dbReference type="GO" id="GO:0003677">
    <property type="term" value="F:DNA binding"/>
    <property type="evidence" value="ECO:0007669"/>
    <property type="project" value="UniProtKB-KW"/>
</dbReference>
<dbReference type="PROSITE" id="PS50943">
    <property type="entry name" value="HTH_CROC1"/>
    <property type="match status" value="1"/>
</dbReference>
<keyword evidence="4" id="KW-1185">Reference proteome</keyword>
<dbReference type="RefSeq" id="WP_099083246.1">
    <property type="nucleotide sequence ID" value="NZ_AWQQ01000056.1"/>
</dbReference>
<dbReference type="AlphaFoldDB" id="A0A2C6MEJ5"/>
<name>A0A2C6MEJ5_9FIRM</name>
<accession>A0A2C6MEJ5</accession>
<dbReference type="SUPFAM" id="SSF47413">
    <property type="entry name" value="lambda repressor-like DNA-binding domains"/>
    <property type="match status" value="1"/>
</dbReference>
<dbReference type="GO" id="GO:0005829">
    <property type="term" value="C:cytosol"/>
    <property type="evidence" value="ECO:0007669"/>
    <property type="project" value="TreeGrafter"/>
</dbReference>
<evidence type="ECO:0000313" key="4">
    <source>
        <dbReference type="Proteomes" id="UP000222564"/>
    </source>
</evidence>
<reference evidence="3 4" key="1">
    <citation type="submission" date="2013-09" db="EMBL/GenBank/DDBJ databases">
        <title>Biodegradation of hydrocarbons in the deep terrestrial subsurface : characterization of a microbial consortium composed of two Desulfotomaculum species originating from a deep geological formation.</title>
        <authorList>
            <person name="Aullo T."/>
            <person name="Berlendis S."/>
            <person name="Lascourreges J.-F."/>
            <person name="Dessort D."/>
            <person name="Saint-Laurent S."/>
            <person name="Schraauwers B."/>
            <person name="Mas J."/>
            <person name="Magot M."/>
            <person name="Ranchou-Peyruse A."/>
        </authorList>
    </citation>
    <scope>NUCLEOTIDE SEQUENCE [LARGE SCALE GENOMIC DNA]</scope>
    <source>
        <strain evidence="3 4">Bs107</strain>
    </source>
</reference>
<dbReference type="GO" id="GO:0003700">
    <property type="term" value="F:DNA-binding transcription factor activity"/>
    <property type="evidence" value="ECO:0007669"/>
    <property type="project" value="TreeGrafter"/>
</dbReference>
<evidence type="ECO:0000313" key="3">
    <source>
        <dbReference type="EMBL" id="PHJ38055.1"/>
    </source>
</evidence>
<dbReference type="Pfam" id="PF01381">
    <property type="entry name" value="HTH_3"/>
    <property type="match status" value="1"/>
</dbReference>
<comment type="caution">
    <text evidence="3">The sequence shown here is derived from an EMBL/GenBank/DDBJ whole genome shotgun (WGS) entry which is preliminary data.</text>
</comment>
<organism evidence="3 4">
    <name type="scientific">Desulforamulus profundi</name>
    <dbReference type="NCBI Taxonomy" id="1383067"/>
    <lineage>
        <taxon>Bacteria</taxon>
        <taxon>Bacillati</taxon>
        <taxon>Bacillota</taxon>
        <taxon>Clostridia</taxon>
        <taxon>Eubacteriales</taxon>
        <taxon>Peptococcaceae</taxon>
        <taxon>Desulforamulus</taxon>
    </lineage>
</organism>
<dbReference type="InterPro" id="IPR010982">
    <property type="entry name" value="Lambda_DNA-bd_dom_sf"/>
</dbReference>
<dbReference type="InterPro" id="IPR001387">
    <property type="entry name" value="Cro/C1-type_HTH"/>
</dbReference>
<feature type="domain" description="HTH cro/C1-type" evidence="2">
    <location>
        <begin position="7"/>
        <end position="61"/>
    </location>
</feature>
<dbReference type="EMBL" id="AWQQ01000056">
    <property type="protein sequence ID" value="PHJ38055.1"/>
    <property type="molecule type" value="Genomic_DNA"/>
</dbReference>
<dbReference type="PANTHER" id="PTHR46797:SF2">
    <property type="entry name" value="TRANSCRIPTIONAL REGULATOR"/>
    <property type="match status" value="1"/>
</dbReference>
<sequence length="103" mass="11529">MEIGNRIRELRQKVGLSGRALAIKVGLDPSQINKIEHNVNKPSLDALEKICTALGITLSEFFSDTQEQEPLPPEVRQICEKVKQLPPDKLKVLNAVLDTWKGE</sequence>
<keyword evidence="1" id="KW-0238">DNA-binding</keyword>
<protein>
    <recommendedName>
        <fullName evidence="2">HTH cro/C1-type domain-containing protein</fullName>
    </recommendedName>
</protein>
<dbReference type="InterPro" id="IPR050807">
    <property type="entry name" value="TransReg_Diox_bact_type"/>
</dbReference>
<evidence type="ECO:0000259" key="2">
    <source>
        <dbReference type="PROSITE" id="PS50943"/>
    </source>
</evidence>
<dbReference type="CDD" id="cd00093">
    <property type="entry name" value="HTH_XRE"/>
    <property type="match status" value="1"/>
</dbReference>